<protein>
    <submittedName>
        <fullName evidence="2">Uncharacterized protein</fullName>
    </submittedName>
</protein>
<organism evidence="2 3">
    <name type="scientific">Glycocaulis albus</name>
    <dbReference type="NCBI Taxonomy" id="1382801"/>
    <lineage>
        <taxon>Bacteria</taxon>
        <taxon>Pseudomonadati</taxon>
        <taxon>Pseudomonadota</taxon>
        <taxon>Alphaproteobacteria</taxon>
        <taxon>Maricaulales</taxon>
        <taxon>Maricaulaceae</taxon>
        <taxon>Glycocaulis</taxon>
    </lineage>
</organism>
<sequence>MQLSQHTGKLFERVGGVRLLRGLCVHLQGRSARLGRKGRKGRHDKGEEGEARDHVRSIGPEKRHVHGVM</sequence>
<accession>A0ABQ1XYA2</accession>
<keyword evidence="3" id="KW-1185">Reference proteome</keyword>
<comment type="caution">
    <text evidence="2">The sequence shown here is derived from an EMBL/GenBank/DDBJ whole genome shotgun (WGS) entry which is preliminary data.</text>
</comment>
<dbReference type="Proteomes" id="UP000648722">
    <property type="component" value="Unassembled WGS sequence"/>
</dbReference>
<reference evidence="3" key="1">
    <citation type="journal article" date="2019" name="Int. J. Syst. Evol. Microbiol.">
        <title>The Global Catalogue of Microorganisms (GCM) 10K type strain sequencing project: providing services to taxonomists for standard genome sequencing and annotation.</title>
        <authorList>
            <consortium name="The Broad Institute Genomics Platform"/>
            <consortium name="The Broad Institute Genome Sequencing Center for Infectious Disease"/>
            <person name="Wu L."/>
            <person name="Ma J."/>
        </authorList>
    </citation>
    <scope>NUCLEOTIDE SEQUENCE [LARGE SCALE GENOMIC DNA]</scope>
    <source>
        <strain evidence="3">CGMCC 1.12766</strain>
    </source>
</reference>
<feature type="compositionally biased region" description="Basic residues" evidence="1">
    <location>
        <begin position="33"/>
        <end position="43"/>
    </location>
</feature>
<feature type="region of interest" description="Disordered" evidence="1">
    <location>
        <begin position="33"/>
        <end position="69"/>
    </location>
</feature>
<evidence type="ECO:0000256" key="1">
    <source>
        <dbReference type="SAM" id="MobiDB-lite"/>
    </source>
</evidence>
<dbReference type="EMBL" id="BMFS01000012">
    <property type="protein sequence ID" value="GGH06494.1"/>
    <property type="molecule type" value="Genomic_DNA"/>
</dbReference>
<evidence type="ECO:0000313" key="2">
    <source>
        <dbReference type="EMBL" id="GGH06494.1"/>
    </source>
</evidence>
<name>A0ABQ1XYA2_9PROT</name>
<feature type="compositionally biased region" description="Basic and acidic residues" evidence="1">
    <location>
        <begin position="44"/>
        <end position="62"/>
    </location>
</feature>
<gene>
    <name evidence="2" type="ORF">GCM10007420_23820</name>
</gene>
<proteinExistence type="predicted"/>
<evidence type="ECO:0000313" key="3">
    <source>
        <dbReference type="Proteomes" id="UP000648722"/>
    </source>
</evidence>